<organism evidence="1 2">
    <name type="scientific">Clostridioides difficile NAP08</name>
    <dbReference type="NCBI Taxonomy" id="525259"/>
    <lineage>
        <taxon>Bacteria</taxon>
        <taxon>Bacillati</taxon>
        <taxon>Bacillota</taxon>
        <taxon>Clostridia</taxon>
        <taxon>Peptostreptococcales</taxon>
        <taxon>Peptostreptococcaceae</taxon>
        <taxon>Clostridioides</taxon>
    </lineage>
</organism>
<evidence type="ECO:0000313" key="1">
    <source>
        <dbReference type="EMBL" id="EFH08654.1"/>
    </source>
</evidence>
<sequence>MPTLQASITQVVSLKLAYFFYYRNTSSTLHSLGKIKIAM</sequence>
<comment type="caution">
    <text evidence="1">The sequence shown here is derived from an EMBL/GenBank/DDBJ whole genome shotgun (WGS) entry which is preliminary data.</text>
</comment>
<proteinExistence type="predicted"/>
<name>D5Q0B1_CLODI</name>
<accession>D5Q0B1</accession>
<dbReference type="EMBL" id="ADNX01000009">
    <property type="protein sequence ID" value="EFH08654.1"/>
    <property type="molecule type" value="Genomic_DNA"/>
</dbReference>
<dbReference type="AlphaFoldDB" id="D5Q0B1"/>
<dbReference type="Proteomes" id="UP000003227">
    <property type="component" value="Unassembled WGS sequence"/>
</dbReference>
<gene>
    <name evidence="1" type="ORF">HMPREF0220_0343</name>
</gene>
<protein>
    <submittedName>
        <fullName evidence="1">Uncharacterized protein</fullName>
    </submittedName>
</protein>
<reference evidence="1 2" key="1">
    <citation type="submission" date="2010-05" db="EMBL/GenBank/DDBJ databases">
        <authorList>
            <person name="Qin X."/>
            <person name="Bachman B."/>
            <person name="Battles P."/>
            <person name="Bell A."/>
            <person name="Bess C."/>
            <person name="Bickham C."/>
            <person name="Chaboub L."/>
            <person name="Chen D."/>
            <person name="Coyle M."/>
            <person name="Deiros D.R."/>
            <person name="Dinh H."/>
            <person name="Forbes L."/>
            <person name="Fowler G."/>
            <person name="Francisco L."/>
            <person name="Fu Q."/>
            <person name="Gubbala S."/>
            <person name="Hale W."/>
            <person name="Han Y."/>
            <person name="Hemphill L."/>
            <person name="Highlander S.K."/>
            <person name="Hirani K."/>
            <person name="Hogues M."/>
            <person name="Jackson L."/>
            <person name="Jakkamsetti A."/>
            <person name="Javaid M."/>
            <person name="Jiang H."/>
            <person name="Korchina V."/>
            <person name="Kovar C."/>
            <person name="Lara F."/>
            <person name="Lee S."/>
            <person name="Mata R."/>
            <person name="Mathew T."/>
            <person name="Moen C."/>
            <person name="Morales K."/>
            <person name="Munidasa M."/>
            <person name="Nazareth L."/>
            <person name="Ngo R."/>
            <person name="Nguyen L."/>
            <person name="Okwuonu G."/>
            <person name="Ongeri F."/>
            <person name="Patil S."/>
            <person name="Petrosino J."/>
            <person name="Pham C."/>
            <person name="Pham P."/>
            <person name="Pu L.-L."/>
            <person name="Puazo M."/>
            <person name="Raj R."/>
            <person name="Reid J."/>
            <person name="Rouhana J."/>
            <person name="Saada N."/>
            <person name="Shang Y."/>
            <person name="Simmons D."/>
            <person name="Thornton R."/>
            <person name="Warren J."/>
            <person name="Weissenberger G."/>
            <person name="Zhang J."/>
            <person name="Zhang L."/>
            <person name="Zhou C."/>
            <person name="Zhu D."/>
            <person name="Muzny D."/>
            <person name="Worley K."/>
            <person name="Gibbs R."/>
        </authorList>
    </citation>
    <scope>NUCLEOTIDE SEQUENCE [LARGE SCALE GENOMIC DNA]</scope>
    <source>
        <strain evidence="1 2">NAP08</strain>
    </source>
</reference>
<dbReference type="HOGENOM" id="CLU_3314250_0_0_9"/>
<evidence type="ECO:0000313" key="2">
    <source>
        <dbReference type="Proteomes" id="UP000003227"/>
    </source>
</evidence>